<dbReference type="AlphaFoldDB" id="A0A1M5Y4C9"/>
<evidence type="ECO:0000256" key="1">
    <source>
        <dbReference type="SAM" id="Phobius"/>
    </source>
</evidence>
<keyword evidence="1" id="KW-0812">Transmembrane</keyword>
<dbReference type="EMBL" id="FQXU01000005">
    <property type="protein sequence ID" value="SHI06965.1"/>
    <property type="molecule type" value="Genomic_DNA"/>
</dbReference>
<protein>
    <submittedName>
        <fullName evidence="3">PH domain-containing protein</fullName>
    </submittedName>
</protein>
<proteinExistence type="predicted"/>
<dbReference type="RefSeq" id="WP_073018823.1">
    <property type="nucleotide sequence ID" value="NZ_FQXU01000005.1"/>
</dbReference>
<name>A0A1M5Y4C9_9CLOT</name>
<accession>A0A1M5Y4C9</accession>
<dbReference type="Pfam" id="PF10882">
    <property type="entry name" value="bPH_5"/>
    <property type="match status" value="1"/>
</dbReference>
<gene>
    <name evidence="3" type="ORF">SAMN02745941_01849</name>
</gene>
<dbReference type="InterPro" id="IPR027783">
    <property type="entry name" value="Bacterial_PH-related"/>
</dbReference>
<feature type="domain" description="Bacterial Pleckstrin homology" evidence="2">
    <location>
        <begin position="64"/>
        <end position="163"/>
    </location>
</feature>
<feature type="transmembrane region" description="Helical" evidence="1">
    <location>
        <begin position="12"/>
        <end position="33"/>
    </location>
</feature>
<evidence type="ECO:0000259" key="2">
    <source>
        <dbReference type="Pfam" id="PF10882"/>
    </source>
</evidence>
<evidence type="ECO:0000313" key="4">
    <source>
        <dbReference type="Proteomes" id="UP000184241"/>
    </source>
</evidence>
<feature type="transmembrane region" description="Helical" evidence="1">
    <location>
        <begin position="39"/>
        <end position="58"/>
    </location>
</feature>
<feature type="transmembrane region" description="Helical" evidence="1">
    <location>
        <begin position="269"/>
        <end position="288"/>
    </location>
</feature>
<organism evidence="3 4">
    <name type="scientific">Clostridium intestinale DSM 6191</name>
    <dbReference type="NCBI Taxonomy" id="1121320"/>
    <lineage>
        <taxon>Bacteria</taxon>
        <taxon>Bacillati</taxon>
        <taxon>Bacillota</taxon>
        <taxon>Clostridia</taxon>
        <taxon>Eubacteriales</taxon>
        <taxon>Clostridiaceae</taxon>
        <taxon>Clostridium</taxon>
    </lineage>
</organism>
<sequence>MEEFKPKKGLALLEIIMYIVVANGLYLAVNSFVNSYIELTLLQLLVILFNIYCIYYLLITLTLKYQIENNIVIINSLMGIRKIKIYLDDIDGYNVSTGPIKGFKLSGFGRDRYGFGNYVVDKVGVTHMFASSNSEVIYLHSSEMSYGISPIDAEKFKNIIEEKDIELQEFETKVNKNRRLYKDKKLFVPFILTTVIIFYIILNPFILYLKQALPASMPLSFDGKFKPIVMGTGKNFAFKQMSYGVLNMIILFCMYYASHFNAKYDKRSAYKFIYIALAIALAFLLFQIKILNVYL</sequence>
<reference evidence="3 4" key="1">
    <citation type="submission" date="2016-11" db="EMBL/GenBank/DDBJ databases">
        <authorList>
            <person name="Jaros S."/>
            <person name="Januszkiewicz K."/>
            <person name="Wedrychowicz H."/>
        </authorList>
    </citation>
    <scope>NUCLEOTIDE SEQUENCE [LARGE SCALE GENOMIC DNA]</scope>
    <source>
        <strain evidence="3 4">DSM 6191</strain>
    </source>
</reference>
<keyword evidence="1" id="KW-0472">Membrane</keyword>
<feature type="transmembrane region" description="Helical" evidence="1">
    <location>
        <begin position="240"/>
        <end position="257"/>
    </location>
</feature>
<keyword evidence="1" id="KW-1133">Transmembrane helix</keyword>
<dbReference type="Proteomes" id="UP000184241">
    <property type="component" value="Unassembled WGS sequence"/>
</dbReference>
<evidence type="ECO:0000313" key="3">
    <source>
        <dbReference type="EMBL" id="SHI06965.1"/>
    </source>
</evidence>
<feature type="transmembrane region" description="Helical" evidence="1">
    <location>
        <begin position="186"/>
        <end position="209"/>
    </location>
</feature>